<keyword evidence="1" id="KW-0732">Signal</keyword>
<accession>A0ABP0MRW0</accession>
<feature type="chain" id="PRO_5047475392" evidence="1">
    <location>
        <begin position="23"/>
        <end position="229"/>
    </location>
</feature>
<dbReference type="Proteomes" id="UP001642464">
    <property type="component" value="Unassembled WGS sequence"/>
</dbReference>
<feature type="signal peptide" evidence="1">
    <location>
        <begin position="1"/>
        <end position="22"/>
    </location>
</feature>
<name>A0ABP0MRW0_9DINO</name>
<keyword evidence="3" id="KW-1185">Reference proteome</keyword>
<organism evidence="2 3">
    <name type="scientific">Durusdinium trenchii</name>
    <dbReference type="NCBI Taxonomy" id="1381693"/>
    <lineage>
        <taxon>Eukaryota</taxon>
        <taxon>Sar</taxon>
        <taxon>Alveolata</taxon>
        <taxon>Dinophyceae</taxon>
        <taxon>Suessiales</taxon>
        <taxon>Symbiodiniaceae</taxon>
        <taxon>Durusdinium</taxon>
    </lineage>
</organism>
<protein>
    <submittedName>
        <fullName evidence="2">Uncharacterized protein</fullName>
    </submittedName>
</protein>
<reference evidence="2 3" key="1">
    <citation type="submission" date="2024-02" db="EMBL/GenBank/DDBJ databases">
        <authorList>
            <person name="Chen Y."/>
            <person name="Shah S."/>
            <person name="Dougan E. K."/>
            <person name="Thang M."/>
            <person name="Chan C."/>
        </authorList>
    </citation>
    <scope>NUCLEOTIDE SEQUENCE [LARGE SCALE GENOMIC DNA]</scope>
</reference>
<evidence type="ECO:0000313" key="2">
    <source>
        <dbReference type="EMBL" id="CAK9053838.1"/>
    </source>
</evidence>
<proteinExistence type="predicted"/>
<evidence type="ECO:0000313" key="3">
    <source>
        <dbReference type="Proteomes" id="UP001642464"/>
    </source>
</evidence>
<sequence length="229" mass="25714">MAKARSRLKAALTCCLLAPAWLGPTCPKFSRRAIGIIIPLTILGPTESGADVHVVRPQNVTDGAFYSFDVPDSFKAVNRAKYQRDRQLLGKTAEYVSDSGARVFTGESPSEDFVKRRRLTVPRSQQKVLKYVLGEKEDLLECIVKEPQEDGGEMLKHRWWRVLKDGGTSAIMDLDLKEDQLKEFGPEMEVIWGGQGTLMRTDEADFMRRWTPVVRQLAGPSRMSGSKNL</sequence>
<dbReference type="EMBL" id="CAXAMM010023559">
    <property type="protein sequence ID" value="CAK9053838.1"/>
    <property type="molecule type" value="Genomic_DNA"/>
</dbReference>
<comment type="caution">
    <text evidence="2">The sequence shown here is derived from an EMBL/GenBank/DDBJ whole genome shotgun (WGS) entry which is preliminary data.</text>
</comment>
<gene>
    <name evidence="2" type="ORF">SCF082_LOCUS29300</name>
</gene>
<evidence type="ECO:0000256" key="1">
    <source>
        <dbReference type="SAM" id="SignalP"/>
    </source>
</evidence>